<evidence type="ECO:0000313" key="17">
    <source>
        <dbReference type="Proteomes" id="UP000076404"/>
    </source>
</evidence>
<comment type="pathway">
    <text evidence="3 9">Carbohydrate degradation; glycolysis; pyruvate from D-glyceraldehyde 3-phosphate: step 3/5.</text>
</comment>
<sequence>MSARVDRAVALIILDGWGYREECEANAICLANTPNWDQIWSHPSRTLLTASGKPVGLPEGQMGNSEVGHLNLGAGRIVMQDLVRIGAAIDDRSFFANPTLVAACEHARFNDGTLHLLGLLGDGGVHATDEHLHALIDLAVQHQVPRVVVHAMLDGRDTPPTSGMEFLRATLTRMEGKAQLASVSGRYYGMDRDNRWERTGLWFQAAVHGQAPVETDALAALQRSYDAGVTDEFVKPWVMADHEGAALAPMKDGDALICFNFRSDRMRQSLRALALPDFNGFETGKRPLVHISTMTQYDDTFPFPVAFAPQSMKHLVGEVIADAGLTQLRTAETEKYPHVTFFFNGGHEHPLAGEDRKMVASPKVATYDLQPEMSAAGICDILCDALANRTHDFMLCNFANTDMVGHTGSLPAAIKAVETVDACLGRVLAAARQGGARLIITADHGNADVMVDPVTHQPHTAHTTNPVPLVILDPDETAPLRSGGALCDVGPTALALLGLTLPPEISGRDLRDRSSAHQS</sequence>
<keyword evidence="7 9" id="KW-0464">Manganese</keyword>
<dbReference type="InterPro" id="IPR017850">
    <property type="entry name" value="Alkaline_phosphatase_core_sf"/>
</dbReference>
<feature type="binding site" evidence="9 13">
    <location>
        <position position="406"/>
    </location>
    <ligand>
        <name>Mn(2+)</name>
        <dbReference type="ChEBI" id="CHEBI:29035"/>
        <label>1</label>
    </ligand>
</feature>
<evidence type="ECO:0000256" key="1">
    <source>
        <dbReference type="ARBA" id="ARBA00000370"/>
    </source>
</evidence>
<feature type="domain" description="Metalloenzyme" evidence="14">
    <location>
        <begin position="9"/>
        <end position="499"/>
    </location>
</feature>
<dbReference type="Pfam" id="PF06415">
    <property type="entry name" value="iPGM_N"/>
    <property type="match status" value="1"/>
</dbReference>
<dbReference type="RefSeq" id="WP_026849506.1">
    <property type="nucleotide sequence ID" value="NZ_CP011454.1"/>
</dbReference>
<dbReference type="CDD" id="cd16010">
    <property type="entry name" value="iPGM"/>
    <property type="match status" value="1"/>
</dbReference>
<dbReference type="GO" id="GO:0004619">
    <property type="term" value="F:phosphoglycerate mutase activity"/>
    <property type="evidence" value="ECO:0007669"/>
    <property type="project" value="UniProtKB-UniRule"/>
</dbReference>
<dbReference type="SUPFAM" id="SSF64158">
    <property type="entry name" value="2,3-Bisphosphoglycerate-independent phosphoglycerate mutase, substrate-binding domain"/>
    <property type="match status" value="1"/>
</dbReference>
<dbReference type="EC" id="5.4.2.12" evidence="9 10"/>
<dbReference type="InterPro" id="IPR036646">
    <property type="entry name" value="PGAM_B_sf"/>
</dbReference>
<comment type="subunit">
    <text evidence="9">Monomer.</text>
</comment>
<dbReference type="InterPro" id="IPR011258">
    <property type="entry name" value="BPG-indep_PGM_N"/>
</dbReference>
<gene>
    <name evidence="9" type="primary">gpmI</name>
    <name evidence="16" type="ORF">GEMMAAP_12410</name>
</gene>
<dbReference type="GO" id="GO:0006007">
    <property type="term" value="P:glucose catabolic process"/>
    <property type="evidence" value="ECO:0007669"/>
    <property type="project" value="InterPro"/>
</dbReference>
<dbReference type="InterPro" id="IPR005995">
    <property type="entry name" value="Pgm_bpd_ind"/>
</dbReference>
<dbReference type="AlphaFoldDB" id="A0A143BK32"/>
<comment type="cofactor">
    <cofactor evidence="9">
        <name>Mn(2+)</name>
        <dbReference type="ChEBI" id="CHEBI:29035"/>
    </cofactor>
    <text evidence="9">Binds 2 manganese ions per subunit.</text>
</comment>
<keyword evidence="17" id="KW-1185">Reference proteome</keyword>
<dbReference type="UniPathway" id="UPA00109">
    <property type="reaction ID" value="UER00186"/>
</dbReference>
<dbReference type="HAMAP" id="MF_01038">
    <property type="entry name" value="GpmI"/>
    <property type="match status" value="1"/>
</dbReference>
<comment type="similarity">
    <text evidence="4 9">Belongs to the BPG-independent phosphoglycerate mutase family.</text>
</comment>
<dbReference type="Proteomes" id="UP000076404">
    <property type="component" value="Chromosome"/>
</dbReference>
<proteinExistence type="inferred from homology"/>
<dbReference type="PIRSF" id="PIRSF001492">
    <property type="entry name" value="IPGAM"/>
    <property type="match status" value="1"/>
</dbReference>
<keyword evidence="8 9" id="KW-0413">Isomerase</keyword>
<reference evidence="16 17" key="1">
    <citation type="journal article" date="2014" name="Proc. Natl. Acad. Sci. U.S.A.">
        <title>Functional type 2 photosynthetic reaction centers found in the rare bacterial phylum Gemmatimonadetes.</title>
        <authorList>
            <person name="Zeng Y."/>
            <person name="Feng F."/>
            <person name="Medova H."/>
            <person name="Dean J."/>
            <person name="Koblizek M."/>
        </authorList>
    </citation>
    <scope>NUCLEOTIDE SEQUENCE [LARGE SCALE GENOMIC DNA]</scope>
    <source>
        <strain evidence="16 17">AP64</strain>
    </source>
</reference>
<dbReference type="NCBIfam" id="TIGR01307">
    <property type="entry name" value="pgm_bpd_ind"/>
    <property type="match status" value="1"/>
</dbReference>
<dbReference type="InterPro" id="IPR006124">
    <property type="entry name" value="Metalloenzyme"/>
</dbReference>
<keyword evidence="6 9" id="KW-0324">Glycolysis</keyword>
<feature type="binding site" evidence="9 13">
    <location>
        <position position="65"/>
    </location>
    <ligand>
        <name>Mn(2+)</name>
        <dbReference type="ChEBI" id="CHEBI:29035"/>
        <label>2</label>
    </ligand>
</feature>
<dbReference type="STRING" id="1379270.GEMMAAP_12410"/>
<feature type="active site" description="Phosphoserine intermediate" evidence="9 11">
    <location>
        <position position="65"/>
    </location>
</feature>
<evidence type="ECO:0000256" key="11">
    <source>
        <dbReference type="PIRSR" id="PIRSR001492-1"/>
    </source>
</evidence>
<dbReference type="EMBL" id="CP011454">
    <property type="protein sequence ID" value="AMW05389.1"/>
    <property type="molecule type" value="Genomic_DNA"/>
</dbReference>
<evidence type="ECO:0000256" key="3">
    <source>
        <dbReference type="ARBA" id="ARBA00004798"/>
    </source>
</evidence>
<comment type="function">
    <text evidence="2 9">Catalyzes the interconversion of 2-phosphoglycerate and 3-phosphoglycerate.</text>
</comment>
<feature type="binding site" evidence="9 12">
    <location>
        <position position="126"/>
    </location>
    <ligand>
        <name>substrate</name>
    </ligand>
</feature>
<feature type="binding site" evidence="9 13">
    <location>
        <position position="15"/>
    </location>
    <ligand>
        <name>Mn(2+)</name>
        <dbReference type="ChEBI" id="CHEBI:29035"/>
        <label>2</label>
    </ligand>
</feature>
<feature type="binding site" evidence="9 12">
    <location>
        <begin position="156"/>
        <end position="157"/>
    </location>
    <ligand>
        <name>substrate</name>
    </ligand>
</feature>
<evidence type="ECO:0000256" key="4">
    <source>
        <dbReference type="ARBA" id="ARBA00008819"/>
    </source>
</evidence>
<accession>A0A143BK32</accession>
<evidence type="ECO:0000259" key="15">
    <source>
        <dbReference type="Pfam" id="PF06415"/>
    </source>
</evidence>
<feature type="binding site" evidence="9 12">
    <location>
        <begin position="262"/>
        <end position="265"/>
    </location>
    <ligand>
        <name>substrate</name>
    </ligand>
</feature>
<dbReference type="GO" id="GO:0006096">
    <property type="term" value="P:glycolytic process"/>
    <property type="evidence" value="ECO:0007669"/>
    <property type="project" value="UniProtKB-UniRule"/>
</dbReference>
<evidence type="ECO:0000256" key="13">
    <source>
        <dbReference type="PIRSR" id="PIRSR001492-3"/>
    </source>
</evidence>
<feature type="binding site" evidence="9 12">
    <location>
        <position position="335"/>
    </location>
    <ligand>
        <name>substrate</name>
    </ligand>
</feature>
<evidence type="ECO:0000256" key="6">
    <source>
        <dbReference type="ARBA" id="ARBA00023152"/>
    </source>
</evidence>
<dbReference type="KEGG" id="gph:GEMMAAP_12410"/>
<dbReference type="SUPFAM" id="SSF53649">
    <property type="entry name" value="Alkaline phosphatase-like"/>
    <property type="match status" value="1"/>
</dbReference>
<evidence type="ECO:0000313" key="16">
    <source>
        <dbReference type="EMBL" id="AMW05389.1"/>
    </source>
</evidence>
<keyword evidence="5 9" id="KW-0479">Metal-binding</keyword>
<evidence type="ECO:0000259" key="14">
    <source>
        <dbReference type="Pfam" id="PF01676"/>
    </source>
</evidence>
<feature type="binding site" evidence="9 13">
    <location>
        <position position="402"/>
    </location>
    <ligand>
        <name>Mn(2+)</name>
        <dbReference type="ChEBI" id="CHEBI:29035"/>
        <label>1</label>
    </ligand>
</feature>
<protein>
    <recommendedName>
        <fullName evidence="9 10">2,3-bisphosphoglycerate-independent phosphoglycerate mutase</fullName>
        <shortName evidence="9">BPG-independent PGAM</shortName>
        <shortName evidence="9">Phosphoglyceromutase</shortName>
        <shortName evidence="9">iPGM</shortName>
        <ecNumber evidence="9 10">5.4.2.12</ecNumber>
    </recommendedName>
</protein>
<dbReference type="FunFam" id="3.40.1450.10:FF:000002">
    <property type="entry name" value="2,3-bisphosphoglycerate-independent phosphoglycerate mutase"/>
    <property type="match status" value="1"/>
</dbReference>
<evidence type="ECO:0000256" key="7">
    <source>
        <dbReference type="ARBA" id="ARBA00023211"/>
    </source>
</evidence>
<dbReference type="GO" id="GO:0005829">
    <property type="term" value="C:cytosol"/>
    <property type="evidence" value="ECO:0007669"/>
    <property type="project" value="TreeGrafter"/>
</dbReference>
<feature type="binding site" evidence="9 13">
    <location>
        <position position="462"/>
    </location>
    <ligand>
        <name>Mn(2+)</name>
        <dbReference type="ChEBI" id="CHEBI:29035"/>
        <label>1</label>
    </ligand>
</feature>
<dbReference type="PANTHER" id="PTHR31637">
    <property type="entry name" value="2,3-BISPHOSPHOGLYCERATE-INDEPENDENT PHOSPHOGLYCERATE MUTASE"/>
    <property type="match status" value="1"/>
</dbReference>
<feature type="binding site" evidence="9 13">
    <location>
        <position position="444"/>
    </location>
    <ligand>
        <name>Mn(2+)</name>
        <dbReference type="ChEBI" id="CHEBI:29035"/>
        <label>2</label>
    </ligand>
</feature>
<evidence type="ECO:0000256" key="8">
    <source>
        <dbReference type="ARBA" id="ARBA00023235"/>
    </source>
</evidence>
<organism evidence="16 17">
    <name type="scientific">Gemmatimonas phototrophica</name>
    <dbReference type="NCBI Taxonomy" id="1379270"/>
    <lineage>
        <taxon>Bacteria</taxon>
        <taxon>Pseudomonadati</taxon>
        <taxon>Gemmatimonadota</taxon>
        <taxon>Gemmatimonadia</taxon>
        <taxon>Gemmatimonadales</taxon>
        <taxon>Gemmatimonadaceae</taxon>
        <taxon>Gemmatimonas</taxon>
    </lineage>
</organism>
<name>A0A143BK32_9BACT</name>
<evidence type="ECO:0000256" key="9">
    <source>
        <dbReference type="HAMAP-Rule" id="MF_01038"/>
    </source>
</evidence>
<feature type="domain" description="BPG-independent PGAM N-terminal" evidence="15">
    <location>
        <begin position="85"/>
        <end position="299"/>
    </location>
</feature>
<evidence type="ECO:0000256" key="10">
    <source>
        <dbReference type="NCBIfam" id="TIGR01307"/>
    </source>
</evidence>
<dbReference type="Gene3D" id="3.40.720.10">
    <property type="entry name" value="Alkaline Phosphatase, subunit A"/>
    <property type="match status" value="1"/>
</dbReference>
<dbReference type="PANTHER" id="PTHR31637:SF0">
    <property type="entry name" value="2,3-BISPHOSPHOGLYCERATE-INDEPENDENT PHOSPHOGLYCERATE MUTASE"/>
    <property type="match status" value="1"/>
</dbReference>
<dbReference type="Pfam" id="PF01676">
    <property type="entry name" value="Metalloenzyme"/>
    <property type="match status" value="1"/>
</dbReference>
<evidence type="ECO:0000256" key="12">
    <source>
        <dbReference type="PIRSR" id="PIRSR001492-2"/>
    </source>
</evidence>
<feature type="binding site" evidence="9 13">
    <location>
        <position position="443"/>
    </location>
    <ligand>
        <name>Mn(2+)</name>
        <dbReference type="ChEBI" id="CHEBI:29035"/>
        <label>2</label>
    </ligand>
</feature>
<comment type="catalytic activity">
    <reaction evidence="1 9">
        <text>(2R)-2-phosphoglycerate = (2R)-3-phosphoglycerate</text>
        <dbReference type="Rhea" id="RHEA:15901"/>
        <dbReference type="ChEBI" id="CHEBI:58272"/>
        <dbReference type="ChEBI" id="CHEBI:58289"/>
        <dbReference type="EC" id="5.4.2.12"/>
    </reaction>
</comment>
<dbReference type="OrthoDB" id="9800863at2"/>
<evidence type="ECO:0000256" key="2">
    <source>
        <dbReference type="ARBA" id="ARBA00002315"/>
    </source>
</evidence>
<feature type="binding site" evidence="9 12">
    <location>
        <position position="192"/>
    </location>
    <ligand>
        <name>substrate</name>
    </ligand>
</feature>
<dbReference type="eggNOG" id="COG0696">
    <property type="taxonomic scope" value="Bacteria"/>
</dbReference>
<dbReference type="GO" id="GO:0030145">
    <property type="term" value="F:manganese ion binding"/>
    <property type="evidence" value="ECO:0007669"/>
    <property type="project" value="UniProtKB-UniRule"/>
</dbReference>
<feature type="binding site" evidence="9 12">
    <location>
        <position position="186"/>
    </location>
    <ligand>
        <name>substrate</name>
    </ligand>
</feature>
<reference evidence="16 17" key="2">
    <citation type="journal article" date="2016" name="Environ. Microbiol. Rep.">
        <title>Metagenomic evidence for the presence of phototrophic Gemmatimonadetes bacteria in diverse environments.</title>
        <authorList>
            <person name="Zeng Y."/>
            <person name="Baumbach J."/>
            <person name="Barbosa E.G."/>
            <person name="Azevedo V."/>
            <person name="Zhang C."/>
            <person name="Koblizek M."/>
        </authorList>
    </citation>
    <scope>NUCLEOTIDE SEQUENCE [LARGE SCALE GENOMIC DNA]</scope>
    <source>
        <strain evidence="16 17">AP64</strain>
    </source>
</reference>
<dbReference type="Gene3D" id="3.40.1450.10">
    <property type="entry name" value="BPG-independent phosphoglycerate mutase, domain B"/>
    <property type="match status" value="1"/>
</dbReference>
<evidence type="ECO:0000256" key="5">
    <source>
        <dbReference type="ARBA" id="ARBA00022723"/>
    </source>
</evidence>